<dbReference type="AlphaFoldDB" id="C6LBG4"/>
<dbReference type="Proteomes" id="UP000005561">
    <property type="component" value="Unassembled WGS sequence"/>
</dbReference>
<gene>
    <name evidence="1" type="ORF">BRYFOR_05959</name>
</gene>
<evidence type="ECO:0000313" key="1">
    <source>
        <dbReference type="EMBL" id="EET62295.1"/>
    </source>
</evidence>
<dbReference type="EMBL" id="ACCL02000003">
    <property type="protein sequence ID" value="EET62295.1"/>
    <property type="molecule type" value="Genomic_DNA"/>
</dbReference>
<reference evidence="1" key="1">
    <citation type="submission" date="2009-07" db="EMBL/GenBank/DDBJ databases">
        <authorList>
            <person name="Weinstock G."/>
            <person name="Sodergren E."/>
            <person name="Clifton S."/>
            <person name="Fulton L."/>
            <person name="Fulton B."/>
            <person name="Courtney L."/>
            <person name="Fronick C."/>
            <person name="Harrison M."/>
            <person name="Strong C."/>
            <person name="Farmer C."/>
            <person name="Delahaunty K."/>
            <person name="Markovic C."/>
            <person name="Hall O."/>
            <person name="Minx P."/>
            <person name="Tomlinson C."/>
            <person name="Mitreva M."/>
            <person name="Nelson J."/>
            <person name="Hou S."/>
            <person name="Wollam A."/>
            <person name="Pepin K.H."/>
            <person name="Johnson M."/>
            <person name="Bhonagiri V."/>
            <person name="Nash W.E."/>
            <person name="Warren W."/>
            <person name="Chinwalla A."/>
            <person name="Mardis E.R."/>
            <person name="Wilson R.K."/>
        </authorList>
    </citation>
    <scope>NUCLEOTIDE SEQUENCE [LARGE SCALE GENOMIC DNA]</scope>
    <source>
        <strain evidence="1">DSM 14469</strain>
    </source>
</reference>
<evidence type="ECO:0000313" key="2">
    <source>
        <dbReference type="Proteomes" id="UP000005561"/>
    </source>
</evidence>
<accession>C6LBG4</accession>
<comment type="caution">
    <text evidence="1">The sequence shown here is derived from an EMBL/GenBank/DDBJ whole genome shotgun (WGS) entry which is preliminary data.</text>
</comment>
<name>C6LBG4_9FIRM</name>
<proteinExistence type="predicted"/>
<protein>
    <submittedName>
        <fullName evidence="1">Uncharacterized protein</fullName>
    </submittedName>
</protein>
<sequence length="47" mass="5518">MRPVCQAAYEKETDVQKSIPVSFLQKEIKKVHPFVIICYVYEKGFLL</sequence>
<organism evidence="1 2">
    <name type="scientific">Marvinbryantia formatexigens DSM 14469</name>
    <dbReference type="NCBI Taxonomy" id="478749"/>
    <lineage>
        <taxon>Bacteria</taxon>
        <taxon>Bacillati</taxon>
        <taxon>Bacillota</taxon>
        <taxon>Clostridia</taxon>
        <taxon>Lachnospirales</taxon>
        <taxon>Lachnospiraceae</taxon>
        <taxon>Marvinbryantia</taxon>
    </lineage>
</organism>
<keyword evidence="2" id="KW-1185">Reference proteome</keyword>